<feature type="transmembrane region" description="Helical" evidence="2">
    <location>
        <begin position="12"/>
        <end position="29"/>
    </location>
</feature>
<feature type="region of interest" description="Disordered" evidence="1">
    <location>
        <begin position="122"/>
        <end position="141"/>
    </location>
</feature>
<dbReference type="EMBL" id="JAYWIO010000006">
    <property type="protein sequence ID" value="KAK7255208.1"/>
    <property type="molecule type" value="Genomic_DNA"/>
</dbReference>
<reference evidence="3 4" key="1">
    <citation type="submission" date="2024-01" db="EMBL/GenBank/DDBJ databases">
        <title>The genomes of 5 underutilized Papilionoideae crops provide insights into root nodulation and disease resistanc.</title>
        <authorList>
            <person name="Yuan L."/>
        </authorList>
    </citation>
    <scope>NUCLEOTIDE SEQUENCE [LARGE SCALE GENOMIC DNA]</scope>
    <source>
        <strain evidence="3">ZHUSHIDOU_FW_LH</strain>
        <tissue evidence="3">Leaf</tissue>
    </source>
</reference>
<evidence type="ECO:0008006" key="5">
    <source>
        <dbReference type="Google" id="ProtNLM"/>
    </source>
</evidence>
<protein>
    <recommendedName>
        <fullName evidence="5">Transmembrane protein</fullName>
    </recommendedName>
</protein>
<sequence length="141" mass="16003">MKTNTLKKKKKTLLRLGGGCCGCCGWVVVGCWESGYGGWVFGEEEEERAMELLVGIATRVRIRERWRPTTMALGASWLKSLALGHAFERRGMRIVVVVCLCGVVKWRFGREGQLREMIKHKSEERDDDNQATSGRSRILWG</sequence>
<evidence type="ECO:0000256" key="1">
    <source>
        <dbReference type="SAM" id="MobiDB-lite"/>
    </source>
</evidence>
<evidence type="ECO:0000256" key="2">
    <source>
        <dbReference type="SAM" id="Phobius"/>
    </source>
</evidence>
<comment type="caution">
    <text evidence="3">The sequence shown here is derived from an EMBL/GenBank/DDBJ whole genome shotgun (WGS) entry which is preliminary data.</text>
</comment>
<dbReference type="PROSITE" id="PS51257">
    <property type="entry name" value="PROKAR_LIPOPROTEIN"/>
    <property type="match status" value="1"/>
</dbReference>
<proteinExistence type="predicted"/>
<accession>A0AAN9EDG1</accession>
<keyword evidence="2" id="KW-0812">Transmembrane</keyword>
<evidence type="ECO:0000313" key="3">
    <source>
        <dbReference type="EMBL" id="KAK7255208.1"/>
    </source>
</evidence>
<keyword evidence="2" id="KW-1133">Transmembrane helix</keyword>
<gene>
    <name evidence="3" type="ORF">RIF29_28612</name>
</gene>
<name>A0AAN9EDG1_CROPI</name>
<keyword evidence="2" id="KW-0472">Membrane</keyword>
<evidence type="ECO:0000313" key="4">
    <source>
        <dbReference type="Proteomes" id="UP001372338"/>
    </source>
</evidence>
<organism evidence="3 4">
    <name type="scientific">Crotalaria pallida</name>
    <name type="common">Smooth rattlebox</name>
    <name type="synonym">Crotalaria striata</name>
    <dbReference type="NCBI Taxonomy" id="3830"/>
    <lineage>
        <taxon>Eukaryota</taxon>
        <taxon>Viridiplantae</taxon>
        <taxon>Streptophyta</taxon>
        <taxon>Embryophyta</taxon>
        <taxon>Tracheophyta</taxon>
        <taxon>Spermatophyta</taxon>
        <taxon>Magnoliopsida</taxon>
        <taxon>eudicotyledons</taxon>
        <taxon>Gunneridae</taxon>
        <taxon>Pentapetalae</taxon>
        <taxon>rosids</taxon>
        <taxon>fabids</taxon>
        <taxon>Fabales</taxon>
        <taxon>Fabaceae</taxon>
        <taxon>Papilionoideae</taxon>
        <taxon>50 kb inversion clade</taxon>
        <taxon>genistoids sensu lato</taxon>
        <taxon>core genistoids</taxon>
        <taxon>Crotalarieae</taxon>
        <taxon>Crotalaria</taxon>
    </lineage>
</organism>
<dbReference type="AlphaFoldDB" id="A0AAN9EDG1"/>
<dbReference type="Proteomes" id="UP001372338">
    <property type="component" value="Unassembled WGS sequence"/>
</dbReference>
<keyword evidence="4" id="KW-1185">Reference proteome</keyword>